<protein>
    <submittedName>
        <fullName evidence="2">Uncharacterized protein LOC114345293</fullName>
    </submittedName>
</protein>
<evidence type="ECO:0000313" key="2">
    <source>
        <dbReference type="RefSeq" id="XP_028151915.1"/>
    </source>
</evidence>
<dbReference type="AlphaFoldDB" id="A0A6P7H7K8"/>
<dbReference type="RefSeq" id="XP_028151915.1">
    <property type="nucleotide sequence ID" value="XM_028296114.1"/>
</dbReference>
<gene>
    <name evidence="2" type="primary">LOC114345293</name>
</gene>
<sequence>MFCKFYLLFLVGISPFVLRNHVVTGAPTNGEPSKPEISIDILTILSSAFPSLLSIEGAPEFMSNLGLLTAVNKCVDPKVLANIMASLMDAFQNEEGINQPHVFMLTGKSFLKLHKMLMCVLITMYKEGSLQSLASPLNARLGALTRGYNMVSLANSFNMKDFKDNVDIKALANGNMLDALNGGAVDLNGLSKNINLDTVAKGLQAFF</sequence>
<organism evidence="2">
    <name type="scientific">Diabrotica virgifera virgifera</name>
    <name type="common">western corn rootworm</name>
    <dbReference type="NCBI Taxonomy" id="50390"/>
    <lineage>
        <taxon>Eukaryota</taxon>
        <taxon>Metazoa</taxon>
        <taxon>Ecdysozoa</taxon>
        <taxon>Arthropoda</taxon>
        <taxon>Hexapoda</taxon>
        <taxon>Insecta</taxon>
        <taxon>Pterygota</taxon>
        <taxon>Neoptera</taxon>
        <taxon>Endopterygota</taxon>
        <taxon>Coleoptera</taxon>
        <taxon>Polyphaga</taxon>
        <taxon>Cucujiformia</taxon>
        <taxon>Chrysomeloidea</taxon>
        <taxon>Chrysomelidae</taxon>
        <taxon>Galerucinae</taxon>
        <taxon>Diabroticina</taxon>
        <taxon>Diabroticites</taxon>
        <taxon>Diabrotica</taxon>
    </lineage>
</organism>
<evidence type="ECO:0000256" key="1">
    <source>
        <dbReference type="SAM" id="SignalP"/>
    </source>
</evidence>
<name>A0A6P7H7K8_DIAVI</name>
<proteinExistence type="predicted"/>
<dbReference type="InParanoid" id="A0A6P7H7K8"/>
<reference evidence="2" key="1">
    <citation type="submission" date="2025-08" db="UniProtKB">
        <authorList>
            <consortium name="RefSeq"/>
        </authorList>
    </citation>
    <scope>IDENTIFICATION</scope>
    <source>
        <tissue evidence="2">Whole insect</tissue>
    </source>
</reference>
<feature type="signal peptide" evidence="1">
    <location>
        <begin position="1"/>
        <end position="19"/>
    </location>
</feature>
<feature type="chain" id="PRO_5028264692" evidence="1">
    <location>
        <begin position="20"/>
        <end position="207"/>
    </location>
</feature>
<accession>A0A6P7H7K8</accession>
<keyword evidence="1" id="KW-0732">Signal</keyword>